<gene>
    <name evidence="1" type="ORF">DSOUD_3290</name>
</gene>
<keyword evidence="2" id="KW-1185">Reference proteome</keyword>
<name>A0A0M4D982_9BACT</name>
<accession>A0A0M4D982</accession>
<dbReference type="AlphaFoldDB" id="A0A0M4D982"/>
<sequence length="102" mass="11691">MGGLMTLEEFLQRARRNQILKDRGIVGIFHPIFGLRAVCGVCRGRTAAGLVRFLELGQSTGKGYCCRSCWASIRMEQERGTRFRYREGIPLTLHHRHEAKQE</sequence>
<evidence type="ECO:0000313" key="1">
    <source>
        <dbReference type="EMBL" id="ALC18010.1"/>
    </source>
</evidence>
<reference evidence="1 2" key="1">
    <citation type="submission" date="2015-07" db="EMBL/GenBank/DDBJ databases">
        <title>Isolation and Genomic Characterization of a Novel Halophilic Metal-Reducing Deltaproteobacterium from the Deep Subsurface.</title>
        <authorList>
            <person name="Badalamenti J.P."/>
            <person name="Summers Z.M."/>
            <person name="Gralnick J.A."/>
            <person name="Bond D.R."/>
        </authorList>
    </citation>
    <scope>NUCLEOTIDE SEQUENCE [LARGE SCALE GENOMIC DNA]</scope>
    <source>
        <strain evidence="1 2">WTL</strain>
    </source>
</reference>
<dbReference type="EMBL" id="CP010802">
    <property type="protein sequence ID" value="ALC18010.1"/>
    <property type="molecule type" value="Genomic_DNA"/>
</dbReference>
<dbReference type="Proteomes" id="UP000057158">
    <property type="component" value="Chromosome"/>
</dbReference>
<dbReference type="PATRIC" id="fig|1603606.3.peg.3539"/>
<dbReference type="KEGG" id="des:DSOUD_3290"/>
<proteinExistence type="predicted"/>
<organism evidence="1 2">
    <name type="scientific">Desulfuromonas soudanensis</name>
    <dbReference type="NCBI Taxonomy" id="1603606"/>
    <lineage>
        <taxon>Bacteria</taxon>
        <taxon>Pseudomonadati</taxon>
        <taxon>Thermodesulfobacteriota</taxon>
        <taxon>Desulfuromonadia</taxon>
        <taxon>Desulfuromonadales</taxon>
        <taxon>Desulfuromonadaceae</taxon>
        <taxon>Desulfuromonas</taxon>
    </lineage>
</organism>
<protein>
    <submittedName>
        <fullName evidence="1">Uncharacterized protein</fullName>
    </submittedName>
</protein>
<evidence type="ECO:0000313" key="2">
    <source>
        <dbReference type="Proteomes" id="UP000057158"/>
    </source>
</evidence>